<comment type="similarity">
    <text evidence="3">Belongs to the Nth/MutY family.</text>
</comment>
<evidence type="ECO:0000256" key="12">
    <source>
        <dbReference type="ARBA" id="ARBA00023295"/>
    </source>
</evidence>
<dbReference type="GO" id="GO:0051536">
    <property type="term" value="F:iron-sulfur cluster binding"/>
    <property type="evidence" value="ECO:0007669"/>
    <property type="project" value="UniProtKB-KW"/>
</dbReference>
<keyword evidence="8" id="KW-0378">Hydrolase</keyword>
<dbReference type="GO" id="GO:0046872">
    <property type="term" value="F:metal ion binding"/>
    <property type="evidence" value="ECO:0007669"/>
    <property type="project" value="UniProtKB-KW"/>
</dbReference>
<comment type="cofactor">
    <cofactor evidence="2">
        <name>[4Fe-4S] cluster</name>
        <dbReference type="ChEBI" id="CHEBI:49883"/>
    </cofactor>
</comment>
<keyword evidence="9" id="KW-0408">Iron</keyword>
<organism evidence="14 15">
    <name type="scientific">Candidatus Neomicrothrix subdominans</name>
    <dbReference type="NCBI Taxonomy" id="2954438"/>
    <lineage>
        <taxon>Bacteria</taxon>
        <taxon>Bacillati</taxon>
        <taxon>Actinomycetota</taxon>
        <taxon>Acidimicrobiia</taxon>
        <taxon>Acidimicrobiales</taxon>
        <taxon>Microthrixaceae</taxon>
        <taxon>Candidatus Neomicrothrix</taxon>
    </lineage>
</organism>
<keyword evidence="10" id="KW-0411">Iron-sulfur</keyword>
<dbReference type="GO" id="GO:0035485">
    <property type="term" value="F:adenine/guanine mispair binding"/>
    <property type="evidence" value="ECO:0007669"/>
    <property type="project" value="TreeGrafter"/>
</dbReference>
<dbReference type="CDD" id="cd00056">
    <property type="entry name" value="ENDO3c"/>
    <property type="match status" value="1"/>
</dbReference>
<reference evidence="14 15" key="1">
    <citation type="submission" date="2020-10" db="EMBL/GenBank/DDBJ databases">
        <title>Connecting structure to function with the recovery of over 1000 high-quality activated sludge metagenome-assembled genomes encoding full-length rRNA genes using long-read sequencing.</title>
        <authorList>
            <person name="Singleton C.M."/>
            <person name="Petriglieri F."/>
            <person name="Kristensen J.M."/>
            <person name="Kirkegaard R.H."/>
            <person name="Michaelsen T.Y."/>
            <person name="Andersen M.H."/>
            <person name="Karst S.M."/>
            <person name="Dueholm M.S."/>
            <person name="Nielsen P.H."/>
            <person name="Albertsen M."/>
        </authorList>
    </citation>
    <scope>NUCLEOTIDE SEQUENCE [LARGE SCALE GENOMIC DNA]</scope>
    <source>
        <strain evidence="14">Lyne_18-Q3-R50-59_MAXAC.006</strain>
    </source>
</reference>
<dbReference type="GO" id="GO:0000701">
    <property type="term" value="F:purine-specific mismatch base pair DNA N-glycosylase activity"/>
    <property type="evidence" value="ECO:0007669"/>
    <property type="project" value="UniProtKB-EC"/>
</dbReference>
<evidence type="ECO:0000256" key="5">
    <source>
        <dbReference type="ARBA" id="ARBA00022023"/>
    </source>
</evidence>
<gene>
    <name evidence="14" type="ORF">IPN02_04130</name>
</gene>
<proteinExistence type="inferred from homology"/>
<evidence type="ECO:0000313" key="15">
    <source>
        <dbReference type="Proteomes" id="UP000727993"/>
    </source>
</evidence>
<dbReference type="Proteomes" id="UP000727993">
    <property type="component" value="Unassembled WGS sequence"/>
</dbReference>
<comment type="catalytic activity">
    <reaction evidence="1">
        <text>Hydrolyzes free adenine bases from 7,8-dihydro-8-oxoguanine:adenine mismatched double-stranded DNA, leaving an apurinic site.</text>
        <dbReference type="EC" id="3.2.2.31"/>
    </reaction>
</comment>
<dbReference type="InterPro" id="IPR044298">
    <property type="entry name" value="MIG/MutY"/>
</dbReference>
<evidence type="ECO:0000256" key="4">
    <source>
        <dbReference type="ARBA" id="ARBA00012045"/>
    </source>
</evidence>
<name>A0A936NC04_9ACTN</name>
<evidence type="ECO:0000259" key="13">
    <source>
        <dbReference type="SMART" id="SM00478"/>
    </source>
</evidence>
<evidence type="ECO:0000313" key="14">
    <source>
        <dbReference type="EMBL" id="MBK9296059.1"/>
    </source>
</evidence>
<dbReference type="InterPro" id="IPR003265">
    <property type="entry name" value="HhH-GPD_domain"/>
</dbReference>
<dbReference type="Pfam" id="PF00633">
    <property type="entry name" value="HHH"/>
    <property type="match status" value="1"/>
</dbReference>
<dbReference type="GO" id="GO:0006284">
    <property type="term" value="P:base-excision repair"/>
    <property type="evidence" value="ECO:0007669"/>
    <property type="project" value="InterPro"/>
</dbReference>
<dbReference type="Gene3D" id="1.10.340.30">
    <property type="entry name" value="Hypothetical protein, domain 2"/>
    <property type="match status" value="1"/>
</dbReference>
<evidence type="ECO:0000256" key="7">
    <source>
        <dbReference type="ARBA" id="ARBA00022763"/>
    </source>
</evidence>
<evidence type="ECO:0000256" key="8">
    <source>
        <dbReference type="ARBA" id="ARBA00022801"/>
    </source>
</evidence>
<dbReference type="EC" id="3.2.2.31" evidence="4"/>
<evidence type="ECO:0000256" key="2">
    <source>
        <dbReference type="ARBA" id="ARBA00001966"/>
    </source>
</evidence>
<evidence type="ECO:0000256" key="3">
    <source>
        <dbReference type="ARBA" id="ARBA00008343"/>
    </source>
</evidence>
<protein>
    <recommendedName>
        <fullName evidence="5">Adenine DNA glycosylase</fullName>
        <ecNumber evidence="4">3.2.2.31</ecNumber>
    </recommendedName>
</protein>
<dbReference type="PROSITE" id="PS01155">
    <property type="entry name" value="ENDONUCLEASE_III_2"/>
    <property type="match status" value="1"/>
</dbReference>
<evidence type="ECO:0000256" key="1">
    <source>
        <dbReference type="ARBA" id="ARBA00000843"/>
    </source>
</evidence>
<dbReference type="Gene3D" id="1.10.1670.10">
    <property type="entry name" value="Helix-hairpin-Helix base-excision DNA repair enzymes (C-terminal)"/>
    <property type="match status" value="1"/>
</dbReference>
<dbReference type="InterPro" id="IPR004036">
    <property type="entry name" value="Endonuclease-III-like_CS2"/>
</dbReference>
<keyword evidence="6" id="KW-0479">Metal-binding</keyword>
<dbReference type="InterPro" id="IPR011257">
    <property type="entry name" value="DNA_glycosylase"/>
</dbReference>
<dbReference type="EMBL" id="JADJZA010000001">
    <property type="protein sequence ID" value="MBK9296059.1"/>
    <property type="molecule type" value="Genomic_DNA"/>
</dbReference>
<accession>A0A936NC04</accession>
<evidence type="ECO:0000256" key="10">
    <source>
        <dbReference type="ARBA" id="ARBA00023014"/>
    </source>
</evidence>
<dbReference type="SUPFAM" id="SSF48150">
    <property type="entry name" value="DNA-glycosylase"/>
    <property type="match status" value="1"/>
</dbReference>
<dbReference type="SMART" id="SM00478">
    <property type="entry name" value="ENDO3c"/>
    <property type="match status" value="1"/>
</dbReference>
<sequence>MTPPVDQSGVLGWWALHRRELPWRNTRDPWAVLVAEVMAQQTQVDRVVPRWHAFLGRWPTPTALATTPLAEVLRAWQGLGYPRRAANLHRSAQAVVADPDLGGELPSTLDGLLALPGIGPYTARAVLAFAHEADVGIVDTNSGRILARVGGARLGAREAQAEADRWVPDGEGWAWNQAMLDLGALLCRPGAPSCEPCPLAAECRWALDGWPEPDPAAKSAGVSVRQAPYKGSMREARGRVLDVLADGPTQRDDLAARAAALLAPEPVAFPTTNDLRVVEALEQLVAEGLVSTTGDAVHLSGDPVRTSTI</sequence>
<dbReference type="AlphaFoldDB" id="A0A936NC04"/>
<dbReference type="InterPro" id="IPR000445">
    <property type="entry name" value="HhH_motif"/>
</dbReference>
<evidence type="ECO:0000256" key="9">
    <source>
        <dbReference type="ARBA" id="ARBA00023004"/>
    </source>
</evidence>
<keyword evidence="12" id="KW-0326">Glycosidase</keyword>
<comment type="caution">
    <text evidence="14">The sequence shown here is derived from an EMBL/GenBank/DDBJ whole genome shotgun (WGS) entry which is preliminary data.</text>
</comment>
<dbReference type="GO" id="GO:0032357">
    <property type="term" value="F:oxidized purine DNA binding"/>
    <property type="evidence" value="ECO:0007669"/>
    <property type="project" value="TreeGrafter"/>
</dbReference>
<evidence type="ECO:0000256" key="6">
    <source>
        <dbReference type="ARBA" id="ARBA00022723"/>
    </source>
</evidence>
<dbReference type="Pfam" id="PF00730">
    <property type="entry name" value="HhH-GPD"/>
    <property type="match status" value="1"/>
</dbReference>
<feature type="domain" description="HhH-GPD" evidence="13">
    <location>
        <begin position="38"/>
        <end position="185"/>
    </location>
</feature>
<dbReference type="PANTHER" id="PTHR42944:SF1">
    <property type="entry name" value="ADENINE DNA GLYCOSYLASE"/>
    <property type="match status" value="1"/>
</dbReference>
<dbReference type="InterPro" id="IPR023170">
    <property type="entry name" value="HhH_base_excis_C"/>
</dbReference>
<dbReference type="GO" id="GO:0006298">
    <property type="term" value="P:mismatch repair"/>
    <property type="evidence" value="ECO:0007669"/>
    <property type="project" value="TreeGrafter"/>
</dbReference>
<keyword evidence="11" id="KW-0234">DNA repair</keyword>
<dbReference type="PANTHER" id="PTHR42944">
    <property type="entry name" value="ADENINE DNA GLYCOSYLASE"/>
    <property type="match status" value="1"/>
</dbReference>
<keyword evidence="7" id="KW-0227">DNA damage</keyword>
<dbReference type="GO" id="GO:0034039">
    <property type="term" value="F:8-oxo-7,8-dihydroguanine DNA N-glycosylase activity"/>
    <property type="evidence" value="ECO:0007669"/>
    <property type="project" value="TreeGrafter"/>
</dbReference>
<evidence type="ECO:0000256" key="11">
    <source>
        <dbReference type="ARBA" id="ARBA00023204"/>
    </source>
</evidence>